<evidence type="ECO:0008006" key="5">
    <source>
        <dbReference type="Google" id="ProtNLM"/>
    </source>
</evidence>
<evidence type="ECO:0000313" key="3">
    <source>
        <dbReference type="EMBL" id="MEO1769392.1"/>
    </source>
</evidence>
<feature type="transmembrane region" description="Helical" evidence="2">
    <location>
        <begin position="12"/>
        <end position="32"/>
    </location>
</feature>
<dbReference type="EMBL" id="JAFREL020000001">
    <property type="protein sequence ID" value="MEO1769392.1"/>
    <property type="molecule type" value="Genomic_DNA"/>
</dbReference>
<accession>A0ABV0ENG6</accession>
<dbReference type="PROSITE" id="PS51257">
    <property type="entry name" value="PROKAR_LIPOPROTEIN"/>
    <property type="match status" value="1"/>
</dbReference>
<dbReference type="SUPFAM" id="SSF56436">
    <property type="entry name" value="C-type lectin-like"/>
    <property type="match status" value="1"/>
</dbReference>
<feature type="compositionally biased region" description="Polar residues" evidence="1">
    <location>
        <begin position="1035"/>
        <end position="1046"/>
    </location>
</feature>
<dbReference type="Proteomes" id="UP000664357">
    <property type="component" value="Unassembled WGS sequence"/>
</dbReference>
<name>A0ABV0ENG6_9ENTE</name>
<dbReference type="InterPro" id="IPR016187">
    <property type="entry name" value="CTDL_fold"/>
</dbReference>
<organism evidence="3 4">
    <name type="scientific">Candidatus Enterococcus ferrettii</name>
    <dbReference type="NCBI Taxonomy" id="2815324"/>
    <lineage>
        <taxon>Bacteria</taxon>
        <taxon>Bacillati</taxon>
        <taxon>Bacillota</taxon>
        <taxon>Bacilli</taxon>
        <taxon>Lactobacillales</taxon>
        <taxon>Enterococcaceae</taxon>
        <taxon>Enterococcus</taxon>
    </lineage>
</organism>
<keyword evidence="2" id="KW-1133">Transmembrane helix</keyword>
<evidence type="ECO:0000313" key="4">
    <source>
        <dbReference type="Proteomes" id="UP000664357"/>
    </source>
</evidence>
<dbReference type="InterPro" id="IPR016186">
    <property type="entry name" value="C-type_lectin-like/link_sf"/>
</dbReference>
<evidence type="ECO:0000256" key="2">
    <source>
        <dbReference type="SAM" id="Phobius"/>
    </source>
</evidence>
<comment type="caution">
    <text evidence="3">The sequence shown here is derived from an EMBL/GenBank/DDBJ whole genome shotgun (WGS) entry which is preliminary data.</text>
</comment>
<keyword evidence="4" id="KW-1185">Reference proteome</keyword>
<proteinExistence type="predicted"/>
<evidence type="ECO:0000256" key="1">
    <source>
        <dbReference type="SAM" id="MobiDB-lite"/>
    </source>
</evidence>
<feature type="region of interest" description="Disordered" evidence="1">
    <location>
        <begin position="1035"/>
        <end position="1062"/>
    </location>
</feature>
<keyword evidence="2" id="KW-0472">Membrane</keyword>
<protein>
    <recommendedName>
        <fullName evidence="5">DUF5057 domain-containing protein</fullName>
    </recommendedName>
</protein>
<keyword evidence="2" id="KW-0812">Transmembrane</keyword>
<dbReference type="Gene3D" id="3.10.100.10">
    <property type="entry name" value="Mannose-Binding Protein A, subunit A"/>
    <property type="match status" value="1"/>
</dbReference>
<sequence length="1062" mass="119902">MKKNIDKRTIIQYGLITSLIGLLIACIGYSSYLRVPSNKKIEASTVVTTNDFRLTADNKWDNTAKQNYAKLGWDEISELTQSGYKLYQSKAGNTWENRSLSYGKSIKVLNVYPDNEKSNTLKSWMDGLGLQDSEGNNLIQVTPVKITDYNNDPNSYLKSSLSGEYQYDVIMFGSWDSNDGKDISTDGAEAAREFILSGRGVLFGHDTVITAAGWNWWKYFHDEENYLGIGHEDDMIVNGNVAMNYWSISDKVKIINDGYLMKYPFEMQNELILDVPETHSVELSDKSEGTTWAEFVTDNPIYEDAVWRGGWYLKTQGNVAMIQTGHRNGESKEDERRIIANVLYNLAQVSLESNSTDYSVRDSQAPDEPELDIRCGDSGNLNIRVNAQDNGESYQWYIEADTKDQGKLTSDIVEEKIISNIAGYFYRVVDDPASMTDFKVEIEGLKDEFGRIDPAEFDVYVAPNDNSVTYNTRDSFTISEPVNSTRYIQAIAVDRMSNVSDVKTERIDTLTQNVDFEIERTGNEAKLIEVALNASLDNKMKSIEIQIPKNTGIKDFSSLTLPTEWYSFENSETTDYYSFSFAMETNNSTATIKTFLESLRFTIKNSVNTSGSIKVILHERVYTSWIDGDGKTHYYVFVPENSAPGKNWFEAYNGARKMKYRGLTGYLATITSEEEHDFIYDNIAKEPGWLGGTRGVLKNGSKINDELNVSQNKDDYDIEKNDWYWANGPETGNVFFIGKRRVDGGYAPANVYDGFSSIEPSNSLYGVKEYVLQFAVAGSKYWNDLPGELGFDNTFNHGYYVEFSEYGGQTESEEITDVCWKAAIPQKISLAAYDEQGNAVTEGDLVLDQQLRLDKMVTAQPKSLEFYSFVELRELDDTSRGMNYTVSGTYQEGKVIYSLREAILHVRQVVMKPSNELVVPTEGYIEIENRLFNSGSPAIDPTYQANTIVNSGKNADNPAFTNFILTTKPLTDDSDQVLIQPVIPSFYEYLGHYVTAESASHQNNTSITASPVMLNRGTIDATNELWLTLYLQPNQTADGENKTPQPYSWDYKKNDLGKIKTK</sequence>
<dbReference type="RefSeq" id="WP_207705382.1">
    <property type="nucleotide sequence ID" value="NZ_JAFREL020000001.1"/>
</dbReference>
<reference evidence="3 4" key="1">
    <citation type="submission" date="2024-02" db="EMBL/GenBank/DDBJ databases">
        <title>The Genome Sequence of Enterococcus sp. DIV0159.</title>
        <authorList>
            <person name="Earl A."/>
            <person name="Manson A."/>
            <person name="Gilmore M."/>
            <person name="Sanders J."/>
            <person name="Shea T."/>
            <person name="Howe W."/>
            <person name="Livny J."/>
            <person name="Cuomo C."/>
            <person name="Neafsey D."/>
            <person name="Birren B."/>
        </authorList>
    </citation>
    <scope>NUCLEOTIDE SEQUENCE [LARGE SCALE GENOMIC DNA]</scope>
    <source>
        <strain evidence="3 4">665A</strain>
    </source>
</reference>
<feature type="compositionally biased region" description="Basic and acidic residues" evidence="1">
    <location>
        <begin position="1050"/>
        <end position="1062"/>
    </location>
</feature>
<gene>
    <name evidence="3" type="ORF">JZO67_001343</name>
</gene>